<dbReference type="RefSeq" id="WP_210200749.1">
    <property type="nucleotide sequence ID" value="NZ_OBEL01000001.1"/>
</dbReference>
<dbReference type="GO" id="GO:0015562">
    <property type="term" value="F:efflux transmembrane transporter activity"/>
    <property type="evidence" value="ECO:0007669"/>
    <property type="project" value="TreeGrafter"/>
</dbReference>
<dbReference type="InterPro" id="IPR058792">
    <property type="entry name" value="Beta-barrel_RND_2"/>
</dbReference>
<dbReference type="Pfam" id="PF25917">
    <property type="entry name" value="BSH_RND"/>
    <property type="match status" value="1"/>
</dbReference>
<dbReference type="PANTHER" id="PTHR30469">
    <property type="entry name" value="MULTIDRUG RESISTANCE PROTEIN MDTA"/>
    <property type="match status" value="1"/>
</dbReference>
<accession>A0A285NHD4</accession>
<keyword evidence="5" id="KW-1185">Reference proteome</keyword>
<proteinExistence type="inferred from homology"/>
<comment type="similarity">
    <text evidence="1">Belongs to the membrane fusion protein (MFP) (TC 8.A.1) family.</text>
</comment>
<evidence type="ECO:0000259" key="3">
    <source>
        <dbReference type="Pfam" id="PF25954"/>
    </source>
</evidence>
<evidence type="ECO:0000256" key="1">
    <source>
        <dbReference type="ARBA" id="ARBA00009477"/>
    </source>
</evidence>
<evidence type="ECO:0000313" key="4">
    <source>
        <dbReference type="EMBL" id="SNZ07286.1"/>
    </source>
</evidence>
<dbReference type="Gene3D" id="2.40.30.170">
    <property type="match status" value="1"/>
</dbReference>
<dbReference type="Proteomes" id="UP000219439">
    <property type="component" value="Unassembled WGS sequence"/>
</dbReference>
<dbReference type="EMBL" id="OBEL01000001">
    <property type="protein sequence ID" value="SNZ07286.1"/>
    <property type="molecule type" value="Genomic_DNA"/>
</dbReference>
<evidence type="ECO:0000313" key="5">
    <source>
        <dbReference type="Proteomes" id="UP000219439"/>
    </source>
</evidence>
<name>A0A285NHD4_9HYPH</name>
<dbReference type="Gene3D" id="2.40.50.100">
    <property type="match status" value="1"/>
</dbReference>
<dbReference type="NCBIfam" id="TIGR01730">
    <property type="entry name" value="RND_mfp"/>
    <property type="match status" value="1"/>
</dbReference>
<organism evidence="4 5">
    <name type="scientific">Cohaesibacter gelatinilyticus</name>
    <dbReference type="NCBI Taxonomy" id="372072"/>
    <lineage>
        <taxon>Bacteria</taxon>
        <taxon>Pseudomonadati</taxon>
        <taxon>Pseudomonadota</taxon>
        <taxon>Alphaproteobacteria</taxon>
        <taxon>Hyphomicrobiales</taxon>
        <taxon>Cohaesibacteraceae</taxon>
    </lineage>
</organism>
<dbReference type="PROSITE" id="PS51257">
    <property type="entry name" value="PROKAR_LIPOPROTEIN"/>
    <property type="match status" value="1"/>
</dbReference>
<dbReference type="InterPro" id="IPR006143">
    <property type="entry name" value="RND_pump_MFP"/>
</dbReference>
<dbReference type="InterPro" id="IPR058625">
    <property type="entry name" value="MdtA-like_BSH"/>
</dbReference>
<dbReference type="Pfam" id="PF25954">
    <property type="entry name" value="Beta-barrel_RND_2"/>
    <property type="match status" value="1"/>
</dbReference>
<sequence length="378" mass="40300">MALRIKGSYGLALLFSACITGWLATGTMVVSGQSDENGAPPPALRDTDQQKALTRVAVQDFKAQQRDNLLVIRGRTQADTKVVVRSETDAIVRSRPISKGQQVQKGDLLCELDKGSRQARLAQAKAALAKADFDLNAKERLKKKGFATTAELTALRANRDAALAQVEEATLEMARTHITAPFDGIVQGPLAEIGDQLNRGGACATVMNADPMLIIGQVSERDIQQVKSGLEADVTLVTGESTKGMVRYVSTASDVETRTFRVEVEVSNSDHSLRDGVTATANLHLPQSSAHLMSPAHLTLSDDGTIGVMRLEGKKAAFTPLTTFTSAKNGVWVSGLPSEVTLIVVGQEYVKDGQLVDAVPVADFNRKTAASQSGDSQS</sequence>
<feature type="domain" description="Multidrug resistance protein MdtA-like barrel-sandwich hybrid" evidence="2">
    <location>
        <begin position="81"/>
        <end position="205"/>
    </location>
</feature>
<dbReference type="GO" id="GO:1990281">
    <property type="term" value="C:efflux pump complex"/>
    <property type="evidence" value="ECO:0007669"/>
    <property type="project" value="TreeGrafter"/>
</dbReference>
<evidence type="ECO:0000259" key="2">
    <source>
        <dbReference type="Pfam" id="PF25917"/>
    </source>
</evidence>
<dbReference type="PANTHER" id="PTHR30469:SF29">
    <property type="entry name" value="BLR2860 PROTEIN"/>
    <property type="match status" value="1"/>
</dbReference>
<dbReference type="AlphaFoldDB" id="A0A285NHD4"/>
<dbReference type="Gene3D" id="1.10.287.470">
    <property type="entry name" value="Helix hairpin bin"/>
    <property type="match status" value="1"/>
</dbReference>
<gene>
    <name evidence="4" type="ORF">SAMN06265368_0804</name>
</gene>
<protein>
    <submittedName>
        <fullName evidence="4">Membrane fusion protein, multidrug efflux system</fullName>
    </submittedName>
</protein>
<feature type="domain" description="CusB-like beta-barrel" evidence="3">
    <location>
        <begin position="217"/>
        <end position="284"/>
    </location>
</feature>
<dbReference type="SUPFAM" id="SSF111369">
    <property type="entry name" value="HlyD-like secretion proteins"/>
    <property type="match status" value="1"/>
</dbReference>
<reference evidence="4 5" key="1">
    <citation type="submission" date="2017-09" db="EMBL/GenBank/DDBJ databases">
        <authorList>
            <person name="Ehlers B."/>
            <person name="Leendertz F.H."/>
        </authorList>
    </citation>
    <scope>NUCLEOTIDE SEQUENCE [LARGE SCALE GENOMIC DNA]</scope>
    <source>
        <strain evidence="4 5">DSM 18289</strain>
    </source>
</reference>